<gene>
    <name evidence="1" type="ORF">SAMN04515671_0724</name>
</gene>
<keyword evidence="2" id="KW-1185">Reference proteome</keyword>
<dbReference type="SUPFAM" id="SSF102198">
    <property type="entry name" value="Putative cyclase"/>
    <property type="match status" value="1"/>
</dbReference>
<reference evidence="1 2" key="1">
    <citation type="submission" date="2016-10" db="EMBL/GenBank/DDBJ databases">
        <authorList>
            <person name="de Groot N.N."/>
        </authorList>
    </citation>
    <scope>NUCLEOTIDE SEQUENCE [LARGE SCALE GENOMIC DNA]</scope>
    <source>
        <strain evidence="2">P4-7,KCTC 19426,CECT 7604</strain>
    </source>
</reference>
<dbReference type="STRING" id="1090615.SAMN04515671_0724"/>
<proteinExistence type="predicted"/>
<organism evidence="1 2">
    <name type="scientific">Nakamurella panacisegetis</name>
    <dbReference type="NCBI Taxonomy" id="1090615"/>
    <lineage>
        <taxon>Bacteria</taxon>
        <taxon>Bacillati</taxon>
        <taxon>Actinomycetota</taxon>
        <taxon>Actinomycetes</taxon>
        <taxon>Nakamurellales</taxon>
        <taxon>Nakamurellaceae</taxon>
        <taxon>Nakamurella</taxon>
    </lineage>
</organism>
<dbReference type="GO" id="GO:0019441">
    <property type="term" value="P:L-tryptophan catabolic process to kynurenine"/>
    <property type="evidence" value="ECO:0007669"/>
    <property type="project" value="InterPro"/>
</dbReference>
<dbReference type="RefSeq" id="WP_090474624.1">
    <property type="nucleotide sequence ID" value="NZ_LT629710.1"/>
</dbReference>
<evidence type="ECO:0000313" key="1">
    <source>
        <dbReference type="EMBL" id="SDO37010.1"/>
    </source>
</evidence>
<dbReference type="Proteomes" id="UP000198741">
    <property type="component" value="Chromosome I"/>
</dbReference>
<dbReference type="OrthoDB" id="7067800at2"/>
<dbReference type="Pfam" id="PF04199">
    <property type="entry name" value="Cyclase"/>
    <property type="match status" value="1"/>
</dbReference>
<dbReference type="Gene3D" id="3.50.30.50">
    <property type="entry name" value="Putative cyclase"/>
    <property type="match status" value="1"/>
</dbReference>
<dbReference type="PANTHER" id="PTHR31118">
    <property type="entry name" value="CYCLASE-LIKE PROTEIN 2"/>
    <property type="match status" value="1"/>
</dbReference>
<evidence type="ECO:0000313" key="2">
    <source>
        <dbReference type="Proteomes" id="UP000198741"/>
    </source>
</evidence>
<dbReference type="EMBL" id="LT629710">
    <property type="protein sequence ID" value="SDO37010.1"/>
    <property type="molecule type" value="Genomic_DNA"/>
</dbReference>
<dbReference type="PANTHER" id="PTHR31118:SF12">
    <property type="entry name" value="CYCLASE-LIKE PROTEIN 2"/>
    <property type="match status" value="1"/>
</dbReference>
<dbReference type="InterPro" id="IPR037175">
    <property type="entry name" value="KFase_sf"/>
</dbReference>
<accession>A0A1H0J0K7</accession>
<sequence>MTQFRAQFDATITFLNGGGLQTQGFLLDVRSEQVEDTDLALALVRHLGLLMVEDVSVSNVRVVPAAHRGSRGTGGPAASPGRLIDLSHVIREGMVTYPGLPGPEFRPYLSREDSKAVYADGTQFTIDRISMLGNTGTYLDSPHHRYDGGTDLAGLHLEQLADLPISVGRLDGSTSRGIAAAALAALDVAGRAVLLQTGWDRHFGTEAYAGPAPYLTEDGARYLVEHGAALVGIDSVNIDDTAPTSGGRRPAHSLLLAAGIPVLEHLTALADVPADGARLHAVPPKVAGFGTFPVRAYAVVRPD</sequence>
<name>A0A1H0J0K7_9ACTN</name>
<protein>
    <submittedName>
        <fullName evidence="1">Kynurenine formamidase</fullName>
    </submittedName>
</protein>
<dbReference type="InterPro" id="IPR007325">
    <property type="entry name" value="KFase/CYL"/>
</dbReference>
<dbReference type="AlphaFoldDB" id="A0A1H0J0K7"/>
<dbReference type="GO" id="GO:0004061">
    <property type="term" value="F:arylformamidase activity"/>
    <property type="evidence" value="ECO:0007669"/>
    <property type="project" value="InterPro"/>
</dbReference>